<evidence type="ECO:0000259" key="6">
    <source>
        <dbReference type="Pfam" id="PF01386"/>
    </source>
</evidence>
<keyword evidence="2" id="KW-0694">RNA-binding</keyword>
<dbReference type="InterPro" id="IPR029751">
    <property type="entry name" value="Ribosomal_L25_dom"/>
</dbReference>
<dbReference type="EMBL" id="CP063304">
    <property type="protein sequence ID" value="QOV19999.1"/>
    <property type="molecule type" value="Genomic_DNA"/>
</dbReference>
<dbReference type="PANTHER" id="PTHR33284:SF1">
    <property type="entry name" value="RIBOSOMAL PROTEIN L25_GLN-TRNA SYNTHETASE, ANTI-CODON-BINDING DOMAIN-CONTAINING PROTEIN"/>
    <property type="match status" value="1"/>
</dbReference>
<keyword evidence="3 8" id="KW-0689">Ribosomal protein</keyword>
<evidence type="ECO:0000256" key="1">
    <source>
        <dbReference type="ARBA" id="ARBA00022730"/>
    </source>
</evidence>
<dbReference type="SUPFAM" id="SSF50715">
    <property type="entry name" value="Ribosomal protein L25-like"/>
    <property type="match status" value="1"/>
</dbReference>
<dbReference type="InterPro" id="IPR037121">
    <property type="entry name" value="Ribosomal_bL25_C"/>
</dbReference>
<evidence type="ECO:0000256" key="4">
    <source>
        <dbReference type="ARBA" id="ARBA00023274"/>
    </source>
</evidence>
<organism evidence="8 9">
    <name type="scientific">Blautia liquoris</name>
    <dbReference type="NCBI Taxonomy" id="2779518"/>
    <lineage>
        <taxon>Bacteria</taxon>
        <taxon>Bacillati</taxon>
        <taxon>Bacillota</taxon>
        <taxon>Clostridia</taxon>
        <taxon>Lachnospirales</taxon>
        <taxon>Lachnospiraceae</taxon>
        <taxon>Blautia</taxon>
    </lineage>
</organism>
<proteinExistence type="predicted"/>
<dbReference type="InterPro" id="IPR011035">
    <property type="entry name" value="Ribosomal_bL25/Gln-tRNA_synth"/>
</dbReference>
<sequence length="201" mass="21995">MNTLKTEKRNMEVKAKRLRREGFVTGNIIGKEIDGSIPVQIPQLDAEKLIKSGGKGSQVKLDVDGQIYNTLIKDVDYNALRHQIYEIDFQALVAGEKVNSVAEIILLNQDMINTGVLERPTTEIAYRAVPDALVEKVEVDAGRLKLGDNILVKDLEIASNKDIEILTDLDAVVATVSAVKEEPTPETDEDAAVDTEAAPEA</sequence>
<dbReference type="Pfam" id="PF14693">
    <property type="entry name" value="Ribosomal_TL5_C"/>
    <property type="match status" value="1"/>
</dbReference>
<dbReference type="Gene3D" id="2.170.120.20">
    <property type="entry name" value="Ribosomal protein L25, beta domain"/>
    <property type="match status" value="1"/>
</dbReference>
<evidence type="ECO:0000256" key="2">
    <source>
        <dbReference type="ARBA" id="ARBA00022884"/>
    </source>
</evidence>
<evidence type="ECO:0000256" key="5">
    <source>
        <dbReference type="SAM" id="MobiDB-lite"/>
    </source>
</evidence>
<dbReference type="Gene3D" id="2.40.240.10">
    <property type="entry name" value="Ribosomal Protein L25, Chain P"/>
    <property type="match status" value="1"/>
</dbReference>
<feature type="domain" description="Large ribosomal subunit protein bL25 L25" evidence="6">
    <location>
        <begin position="4"/>
        <end position="89"/>
    </location>
</feature>
<dbReference type="GO" id="GO:0008097">
    <property type="term" value="F:5S rRNA binding"/>
    <property type="evidence" value="ECO:0007669"/>
    <property type="project" value="InterPro"/>
</dbReference>
<dbReference type="InterPro" id="IPR001021">
    <property type="entry name" value="Ribosomal_bL25_long"/>
</dbReference>
<dbReference type="InterPro" id="IPR020930">
    <property type="entry name" value="Ribosomal_uL5_bac-type"/>
</dbReference>
<accession>A0A7M2RIB5</accession>
<feature type="compositionally biased region" description="Acidic residues" evidence="5">
    <location>
        <begin position="184"/>
        <end position="201"/>
    </location>
</feature>
<dbReference type="AlphaFoldDB" id="A0A7M2RIB5"/>
<dbReference type="Pfam" id="PF01386">
    <property type="entry name" value="Ribosomal_L25p"/>
    <property type="match status" value="1"/>
</dbReference>
<dbReference type="RefSeq" id="WP_193736319.1">
    <property type="nucleotide sequence ID" value="NZ_CP063304.1"/>
</dbReference>
<feature type="domain" description="Large ribosomal subunit protein bL25 beta" evidence="7">
    <location>
        <begin position="113"/>
        <end position="178"/>
    </location>
</feature>
<keyword evidence="4" id="KW-0687">Ribonucleoprotein</keyword>
<keyword evidence="1" id="KW-0699">rRNA-binding</keyword>
<keyword evidence="9" id="KW-1185">Reference proteome</keyword>
<gene>
    <name evidence="8" type="ORF">INP51_03280</name>
</gene>
<dbReference type="GO" id="GO:0003735">
    <property type="term" value="F:structural constituent of ribosome"/>
    <property type="evidence" value="ECO:0007669"/>
    <property type="project" value="InterPro"/>
</dbReference>
<dbReference type="GO" id="GO:0006412">
    <property type="term" value="P:translation"/>
    <property type="evidence" value="ECO:0007669"/>
    <property type="project" value="InterPro"/>
</dbReference>
<evidence type="ECO:0000313" key="8">
    <source>
        <dbReference type="EMBL" id="QOV19999.1"/>
    </source>
</evidence>
<dbReference type="CDD" id="cd00495">
    <property type="entry name" value="Ribosomal_L25_TL5_CTC"/>
    <property type="match status" value="1"/>
</dbReference>
<dbReference type="KEGG" id="bliq:INP51_03280"/>
<dbReference type="InterPro" id="IPR020057">
    <property type="entry name" value="Ribosomal_bL25_b-dom"/>
</dbReference>
<evidence type="ECO:0000259" key="7">
    <source>
        <dbReference type="Pfam" id="PF14693"/>
    </source>
</evidence>
<dbReference type="GO" id="GO:0022625">
    <property type="term" value="C:cytosolic large ribosomal subunit"/>
    <property type="evidence" value="ECO:0007669"/>
    <property type="project" value="TreeGrafter"/>
</dbReference>
<evidence type="ECO:0000256" key="3">
    <source>
        <dbReference type="ARBA" id="ARBA00022980"/>
    </source>
</evidence>
<dbReference type="NCBIfam" id="TIGR00731">
    <property type="entry name" value="bL25_bact_ctc"/>
    <property type="match status" value="1"/>
</dbReference>
<dbReference type="InterPro" id="IPR020056">
    <property type="entry name" value="Rbsml_bL25/Gln-tRNA_synth_N"/>
</dbReference>
<reference evidence="8 9" key="1">
    <citation type="submission" date="2020-10" db="EMBL/GenBank/DDBJ databases">
        <title>Blautia liquoris sp.nov., isolated from the mud in a fermentation cellar used for the production of Chinese strong-flavoured liquor.</title>
        <authorList>
            <person name="Lu L."/>
        </authorList>
    </citation>
    <scope>NUCLEOTIDE SEQUENCE [LARGE SCALE GENOMIC DNA]</scope>
    <source>
        <strain evidence="8 9">LZLJ-3</strain>
    </source>
</reference>
<protein>
    <submittedName>
        <fullName evidence="8">50S ribosomal protein L25</fullName>
    </submittedName>
</protein>
<feature type="region of interest" description="Disordered" evidence="5">
    <location>
        <begin position="179"/>
        <end position="201"/>
    </location>
</feature>
<evidence type="ECO:0000313" key="9">
    <source>
        <dbReference type="Proteomes" id="UP000593601"/>
    </source>
</evidence>
<dbReference type="PANTHER" id="PTHR33284">
    <property type="entry name" value="RIBOSOMAL PROTEIN L25/GLN-TRNA SYNTHETASE, ANTI-CODON-BINDING DOMAIN-CONTAINING PROTEIN"/>
    <property type="match status" value="1"/>
</dbReference>
<dbReference type="Proteomes" id="UP000593601">
    <property type="component" value="Chromosome"/>
</dbReference>
<name>A0A7M2RIB5_9FIRM</name>